<keyword evidence="2" id="KW-1185">Reference proteome</keyword>
<evidence type="ECO:0000313" key="2">
    <source>
        <dbReference type="Proteomes" id="UP000091820"/>
    </source>
</evidence>
<dbReference type="AlphaFoldDB" id="A0A1A9WII4"/>
<dbReference type="Proteomes" id="UP000091820">
    <property type="component" value="Unassembled WGS sequence"/>
</dbReference>
<protein>
    <submittedName>
        <fullName evidence="1">Uncharacterized protein</fullName>
    </submittedName>
</protein>
<dbReference type="VEuPathDB" id="VectorBase:GBRI021003"/>
<reference evidence="2" key="1">
    <citation type="submission" date="2014-03" db="EMBL/GenBank/DDBJ databases">
        <authorList>
            <person name="Aksoy S."/>
            <person name="Warren W."/>
            <person name="Wilson R.K."/>
        </authorList>
    </citation>
    <scope>NUCLEOTIDE SEQUENCE [LARGE SCALE GENOMIC DNA]</scope>
    <source>
        <strain evidence="2">IAEA</strain>
    </source>
</reference>
<accession>A0A1A9WII4</accession>
<name>A0A1A9WII4_9MUSC</name>
<dbReference type="EnsemblMetazoa" id="GBRI021003-RA">
    <property type="protein sequence ID" value="GBRI021003-PA"/>
    <property type="gene ID" value="GBRI021003"/>
</dbReference>
<organism evidence="1 2">
    <name type="scientific">Glossina brevipalpis</name>
    <dbReference type="NCBI Taxonomy" id="37001"/>
    <lineage>
        <taxon>Eukaryota</taxon>
        <taxon>Metazoa</taxon>
        <taxon>Ecdysozoa</taxon>
        <taxon>Arthropoda</taxon>
        <taxon>Hexapoda</taxon>
        <taxon>Insecta</taxon>
        <taxon>Pterygota</taxon>
        <taxon>Neoptera</taxon>
        <taxon>Endopterygota</taxon>
        <taxon>Diptera</taxon>
        <taxon>Brachycera</taxon>
        <taxon>Muscomorpha</taxon>
        <taxon>Hippoboscoidea</taxon>
        <taxon>Glossinidae</taxon>
        <taxon>Glossina</taxon>
    </lineage>
</organism>
<evidence type="ECO:0000313" key="1">
    <source>
        <dbReference type="EnsemblMetazoa" id="GBRI021003-PA"/>
    </source>
</evidence>
<sequence length="92" mass="10266">MNTLAIAENGTSHFSSQLTNMWTQYVQRNPTIKVPIKPNTRPALRKAIGMAKIPVPRELFNKCAKAPLVDVPDSWSRWANGSYSSLSFAFSI</sequence>
<reference evidence="1" key="2">
    <citation type="submission" date="2020-05" db="UniProtKB">
        <authorList>
            <consortium name="EnsemblMetazoa"/>
        </authorList>
    </citation>
    <scope>IDENTIFICATION</scope>
    <source>
        <strain evidence="1">IAEA</strain>
    </source>
</reference>
<proteinExistence type="predicted"/>